<evidence type="ECO:0000313" key="5">
    <source>
        <dbReference type="Proteomes" id="UP000824162"/>
    </source>
</evidence>
<organism evidence="4 5">
    <name type="scientific">Candidatus Monoglobus merdigallinarum</name>
    <dbReference type="NCBI Taxonomy" id="2838698"/>
    <lineage>
        <taxon>Bacteria</taxon>
        <taxon>Bacillati</taxon>
        <taxon>Bacillota</taxon>
        <taxon>Clostridia</taxon>
        <taxon>Monoglobales</taxon>
        <taxon>Monoglobaceae</taxon>
        <taxon>Monoglobus</taxon>
    </lineage>
</organism>
<dbReference type="Pfam" id="PF00881">
    <property type="entry name" value="Nitroreductase"/>
    <property type="match status" value="1"/>
</dbReference>
<evidence type="ECO:0000313" key="4">
    <source>
        <dbReference type="EMBL" id="HIV86308.1"/>
    </source>
</evidence>
<dbReference type="InterPro" id="IPR029479">
    <property type="entry name" value="Nitroreductase"/>
</dbReference>
<comment type="similarity">
    <text evidence="1">Belongs to the nitroreductase family.</text>
</comment>
<dbReference type="Proteomes" id="UP000824162">
    <property type="component" value="Unassembled WGS sequence"/>
</dbReference>
<evidence type="ECO:0000259" key="3">
    <source>
        <dbReference type="Pfam" id="PF00881"/>
    </source>
</evidence>
<dbReference type="Gene3D" id="3.40.109.10">
    <property type="entry name" value="NADH Oxidase"/>
    <property type="match status" value="1"/>
</dbReference>
<dbReference type="EMBL" id="DXIJ01000121">
    <property type="protein sequence ID" value="HIV86308.1"/>
    <property type="molecule type" value="Genomic_DNA"/>
</dbReference>
<evidence type="ECO:0000256" key="2">
    <source>
        <dbReference type="ARBA" id="ARBA00023002"/>
    </source>
</evidence>
<keyword evidence="2" id="KW-0560">Oxidoreductase</keyword>
<sequence length="174" mass="19265">MNETITTLISRRSVRKYKPIPVDESDLKLILKAGTYAATAMGKQSPVIVVVRDIDTIREIEKLNAAVLGDENGRPFYGAQTLAIVFCDTRLSSNCLQDGSLVMGNLMNAAYSLGIDSCWINRAAEVFKSESGKALMKKWGLDDNFIGIGNCILGYRDGELPEAKPRKENYIIWN</sequence>
<dbReference type="SUPFAM" id="SSF55469">
    <property type="entry name" value="FMN-dependent nitroreductase-like"/>
    <property type="match status" value="1"/>
</dbReference>
<dbReference type="InterPro" id="IPR000415">
    <property type="entry name" value="Nitroreductase-like"/>
</dbReference>
<evidence type="ECO:0000256" key="1">
    <source>
        <dbReference type="ARBA" id="ARBA00007118"/>
    </source>
</evidence>
<dbReference type="CDD" id="cd02136">
    <property type="entry name" value="PnbA_NfnB-like"/>
    <property type="match status" value="1"/>
</dbReference>
<name>A0A9D1PRQ9_9FIRM</name>
<reference evidence="4" key="2">
    <citation type="submission" date="2021-04" db="EMBL/GenBank/DDBJ databases">
        <authorList>
            <person name="Gilroy R."/>
        </authorList>
    </citation>
    <scope>NUCLEOTIDE SEQUENCE</scope>
    <source>
        <strain evidence="4">5790</strain>
    </source>
</reference>
<dbReference type="GO" id="GO:0016491">
    <property type="term" value="F:oxidoreductase activity"/>
    <property type="evidence" value="ECO:0007669"/>
    <property type="project" value="UniProtKB-KW"/>
</dbReference>
<accession>A0A9D1PRQ9</accession>
<feature type="domain" description="Nitroreductase" evidence="3">
    <location>
        <begin position="10"/>
        <end position="67"/>
    </location>
</feature>
<reference evidence="4" key="1">
    <citation type="journal article" date="2021" name="PeerJ">
        <title>Extensive microbial diversity within the chicken gut microbiome revealed by metagenomics and culture.</title>
        <authorList>
            <person name="Gilroy R."/>
            <person name="Ravi A."/>
            <person name="Getino M."/>
            <person name="Pursley I."/>
            <person name="Horton D.L."/>
            <person name="Alikhan N.F."/>
            <person name="Baker D."/>
            <person name="Gharbi K."/>
            <person name="Hall N."/>
            <person name="Watson M."/>
            <person name="Adriaenssens E.M."/>
            <person name="Foster-Nyarko E."/>
            <person name="Jarju S."/>
            <person name="Secka A."/>
            <person name="Antonio M."/>
            <person name="Oren A."/>
            <person name="Chaudhuri R.R."/>
            <person name="La Ragione R."/>
            <person name="Hildebrand F."/>
            <person name="Pallen M.J."/>
        </authorList>
    </citation>
    <scope>NUCLEOTIDE SEQUENCE</scope>
    <source>
        <strain evidence="4">5790</strain>
    </source>
</reference>
<dbReference type="AlphaFoldDB" id="A0A9D1PRQ9"/>
<dbReference type="PANTHER" id="PTHR43673">
    <property type="entry name" value="NAD(P)H NITROREDUCTASE YDGI-RELATED"/>
    <property type="match status" value="1"/>
</dbReference>
<gene>
    <name evidence="4" type="ORF">H9900_05805</name>
</gene>
<proteinExistence type="inferred from homology"/>
<protein>
    <submittedName>
        <fullName evidence="4">Nitroreductase</fullName>
    </submittedName>
</protein>
<dbReference type="PANTHER" id="PTHR43673:SF10">
    <property type="entry name" value="NADH DEHYDROGENASE_NAD(P)H NITROREDUCTASE XCC3605-RELATED"/>
    <property type="match status" value="1"/>
</dbReference>
<comment type="caution">
    <text evidence="4">The sequence shown here is derived from an EMBL/GenBank/DDBJ whole genome shotgun (WGS) entry which is preliminary data.</text>
</comment>